<keyword evidence="4" id="KW-0808">Transferase</keyword>
<dbReference type="GO" id="GO:0008170">
    <property type="term" value="F:N-methyltransferase activity"/>
    <property type="evidence" value="ECO:0007669"/>
    <property type="project" value="InterPro"/>
</dbReference>
<evidence type="ECO:0000256" key="3">
    <source>
        <dbReference type="ARBA" id="ARBA00022603"/>
    </source>
</evidence>
<name>A0A1M7CLW5_9RHOB</name>
<keyword evidence="5" id="KW-0949">S-adenosyl-L-methionine</keyword>
<evidence type="ECO:0000259" key="10">
    <source>
        <dbReference type="Pfam" id="PF12161"/>
    </source>
</evidence>
<dbReference type="InterPro" id="IPR003356">
    <property type="entry name" value="DNA_methylase_A-5"/>
</dbReference>
<organism evidence="11 12">
    <name type="scientific">Roseovarius marisflavi</name>
    <dbReference type="NCBI Taxonomy" id="1054996"/>
    <lineage>
        <taxon>Bacteria</taxon>
        <taxon>Pseudomonadati</taxon>
        <taxon>Pseudomonadota</taxon>
        <taxon>Alphaproteobacteria</taxon>
        <taxon>Rhodobacterales</taxon>
        <taxon>Roseobacteraceae</taxon>
        <taxon>Roseovarius</taxon>
    </lineage>
</organism>
<dbReference type="AlphaFoldDB" id="A0A1M7CLW5"/>
<dbReference type="OrthoDB" id="9806213at2"/>
<dbReference type="SUPFAM" id="SSF53335">
    <property type="entry name" value="S-adenosyl-L-methionine-dependent methyltransferases"/>
    <property type="match status" value="1"/>
</dbReference>
<comment type="similarity">
    <text evidence="1">Belongs to the N(4)/N(6)-methyltransferase family.</text>
</comment>
<dbReference type="InterPro" id="IPR022749">
    <property type="entry name" value="D12N6_MeTrfase_N"/>
</dbReference>
<evidence type="ECO:0000256" key="6">
    <source>
        <dbReference type="ARBA" id="ARBA00022747"/>
    </source>
</evidence>
<dbReference type="PRINTS" id="PR00507">
    <property type="entry name" value="N12N6MTFRASE"/>
</dbReference>
<evidence type="ECO:0000256" key="8">
    <source>
        <dbReference type="SAM" id="MobiDB-lite"/>
    </source>
</evidence>
<dbReference type="GO" id="GO:0009307">
    <property type="term" value="P:DNA restriction-modification system"/>
    <property type="evidence" value="ECO:0007669"/>
    <property type="project" value="UniProtKB-KW"/>
</dbReference>
<evidence type="ECO:0000256" key="1">
    <source>
        <dbReference type="ARBA" id="ARBA00006594"/>
    </source>
</evidence>
<gene>
    <name evidence="11" type="ORF">SAMN05444414_12728</name>
</gene>
<dbReference type="GO" id="GO:0009007">
    <property type="term" value="F:site-specific DNA-methyltransferase (adenine-specific) activity"/>
    <property type="evidence" value="ECO:0007669"/>
    <property type="project" value="UniProtKB-EC"/>
</dbReference>
<dbReference type="GO" id="GO:0032259">
    <property type="term" value="P:methylation"/>
    <property type="evidence" value="ECO:0007669"/>
    <property type="project" value="UniProtKB-KW"/>
</dbReference>
<dbReference type="STRING" id="1054996.SAMN05444414_12728"/>
<evidence type="ECO:0000256" key="4">
    <source>
        <dbReference type="ARBA" id="ARBA00022679"/>
    </source>
</evidence>
<evidence type="ECO:0000256" key="2">
    <source>
        <dbReference type="ARBA" id="ARBA00011900"/>
    </source>
</evidence>
<evidence type="ECO:0000256" key="7">
    <source>
        <dbReference type="ARBA" id="ARBA00047942"/>
    </source>
</evidence>
<dbReference type="EMBL" id="FRBN01000027">
    <property type="protein sequence ID" value="SHL68197.1"/>
    <property type="molecule type" value="Genomic_DNA"/>
</dbReference>
<dbReference type="GO" id="GO:0003677">
    <property type="term" value="F:DNA binding"/>
    <property type="evidence" value="ECO:0007669"/>
    <property type="project" value="InterPro"/>
</dbReference>
<proteinExistence type="inferred from homology"/>
<feature type="domain" description="DNA methylase adenine-specific" evidence="9">
    <location>
        <begin position="154"/>
        <end position="433"/>
    </location>
</feature>
<evidence type="ECO:0000313" key="12">
    <source>
        <dbReference type="Proteomes" id="UP000184191"/>
    </source>
</evidence>
<dbReference type="Pfam" id="PF12161">
    <property type="entry name" value="HsdM_N"/>
    <property type="match status" value="1"/>
</dbReference>
<feature type="compositionally biased region" description="Basic and acidic residues" evidence="8">
    <location>
        <begin position="436"/>
        <end position="453"/>
    </location>
</feature>
<dbReference type="EC" id="2.1.1.72" evidence="2"/>
<keyword evidence="12" id="KW-1185">Reference proteome</keyword>
<evidence type="ECO:0000259" key="9">
    <source>
        <dbReference type="Pfam" id="PF02384"/>
    </source>
</evidence>
<dbReference type="PANTHER" id="PTHR42933:SF3">
    <property type="entry name" value="TYPE I RESTRICTION ENZYME MJAVIII METHYLASE SUBUNIT"/>
    <property type="match status" value="1"/>
</dbReference>
<dbReference type="InterPro" id="IPR051537">
    <property type="entry name" value="DNA_Adenine_Mtase"/>
</dbReference>
<dbReference type="Gene3D" id="3.40.50.150">
    <property type="entry name" value="Vaccinia Virus protein VP39"/>
    <property type="match status" value="1"/>
</dbReference>
<dbReference type="PANTHER" id="PTHR42933">
    <property type="entry name" value="SLR6095 PROTEIN"/>
    <property type="match status" value="1"/>
</dbReference>
<reference evidence="12" key="1">
    <citation type="submission" date="2016-11" db="EMBL/GenBank/DDBJ databases">
        <authorList>
            <person name="Varghese N."/>
            <person name="Submissions S."/>
        </authorList>
    </citation>
    <scope>NUCLEOTIDE SEQUENCE [LARGE SCALE GENOMIC DNA]</scope>
    <source>
        <strain evidence="12">DSM 29327</strain>
    </source>
</reference>
<dbReference type="CDD" id="cd02440">
    <property type="entry name" value="AdoMet_MTases"/>
    <property type="match status" value="1"/>
</dbReference>
<dbReference type="RefSeq" id="WP_073200161.1">
    <property type="nucleotide sequence ID" value="NZ_FRBN01000027.1"/>
</dbReference>
<protein>
    <recommendedName>
        <fullName evidence="2">site-specific DNA-methyltransferase (adenine-specific)</fullName>
        <ecNumber evidence="2">2.1.1.72</ecNumber>
    </recommendedName>
</protein>
<feature type="region of interest" description="Disordered" evidence="8">
    <location>
        <begin position="435"/>
        <end position="459"/>
    </location>
</feature>
<evidence type="ECO:0000256" key="5">
    <source>
        <dbReference type="ARBA" id="ARBA00022691"/>
    </source>
</evidence>
<dbReference type="InterPro" id="IPR029063">
    <property type="entry name" value="SAM-dependent_MTases_sf"/>
</dbReference>
<keyword evidence="6" id="KW-0680">Restriction system</keyword>
<sequence>MASHSDLANMLWQIADLLRGPYRPPQYERVMLPLVVLRRFDCVLADTKANVLAEYDRRKGGKLEDDALDRVLNRASGHRFHNRSPLDFQKLKGDPDNIHSHLTSYINGFSANVRRIFEYFEFGNEIERMHDANILYLVIKEICDVDLHPKKVLNDQMGLVFENLIRRFNELANETAGDHFTPREVIHLMVDLLFFYDGNLLSRPGTVRTMLDPACGTGGMLAEAQHYMRDHHSDATLYVYGQDYNKRAFATAASDMLMKQVDHNSGGENVRFGDSFTDDKFEGQNFDYFIANPPFGVDWKKQKTEIVRRHEKAPEDSPWSAGLPRVNDGSLLFLQHMVSKFEDVDTKAQKYGSRAAIVFSGSPLFTGGAGGGESNIRKWIIERDMLEAIVALPEQMFYNTGIGTYIWIVTNHKSAERRGSVQLVDARDTWMPMRRAQGDKRRKIGEGKALEGDDRPDEPDQIADIVRRYGAYDVNEQSKIFDNEDFGYTRVTIERPLRLRYQMTVEDKARFLDAAPHLLDDIQAIDKTFGREPLLDWNNVWSSVQKLLKKHDSRWRAPEIKLFRSVFAIKDASGERVKLGKGFEPDPDLRDFENIPLKEDIGAFFAREMLPHVPDAWLDRTKDKVGYEINFNRHFYRFIPPRKLFEIDADLKKAEEEILRLLQEVTE</sequence>
<keyword evidence="3" id="KW-0489">Methyltransferase</keyword>
<comment type="catalytic activity">
    <reaction evidence="7">
        <text>a 2'-deoxyadenosine in DNA + S-adenosyl-L-methionine = an N(6)-methyl-2'-deoxyadenosine in DNA + S-adenosyl-L-homocysteine + H(+)</text>
        <dbReference type="Rhea" id="RHEA:15197"/>
        <dbReference type="Rhea" id="RHEA-COMP:12418"/>
        <dbReference type="Rhea" id="RHEA-COMP:12419"/>
        <dbReference type="ChEBI" id="CHEBI:15378"/>
        <dbReference type="ChEBI" id="CHEBI:57856"/>
        <dbReference type="ChEBI" id="CHEBI:59789"/>
        <dbReference type="ChEBI" id="CHEBI:90615"/>
        <dbReference type="ChEBI" id="CHEBI:90616"/>
        <dbReference type="EC" id="2.1.1.72"/>
    </reaction>
</comment>
<evidence type="ECO:0000313" key="11">
    <source>
        <dbReference type="EMBL" id="SHL68197.1"/>
    </source>
</evidence>
<accession>A0A1M7CLW5</accession>
<dbReference type="Pfam" id="PF02384">
    <property type="entry name" value="N6_Mtase"/>
    <property type="match status" value="1"/>
</dbReference>
<feature type="domain" description="N6 adenine-specific DNA methyltransferase N-terminal" evidence="10">
    <location>
        <begin position="7"/>
        <end position="142"/>
    </location>
</feature>
<dbReference type="Proteomes" id="UP000184191">
    <property type="component" value="Unassembled WGS sequence"/>
</dbReference>